<dbReference type="GO" id="GO:0016627">
    <property type="term" value="F:oxidoreductase activity, acting on the CH-CH group of donors"/>
    <property type="evidence" value="ECO:0007669"/>
    <property type="project" value="InterPro"/>
</dbReference>
<proteinExistence type="predicted"/>
<keyword evidence="3" id="KW-1185">Reference proteome</keyword>
<accession>R1FPK2</accession>
<reference evidence="2 3" key="1">
    <citation type="submission" date="2013-02" db="EMBL/GenBank/DDBJ databases">
        <title>Draft genome sequence of Amycolatopsis vancoresmycina strain DSM 44592T.</title>
        <authorList>
            <person name="Kumar S."/>
            <person name="Kaur N."/>
            <person name="Kaur C."/>
            <person name="Raghava G.P.S."/>
            <person name="Mayilraj S."/>
        </authorList>
    </citation>
    <scope>NUCLEOTIDE SEQUENCE [LARGE SCALE GENOMIC DNA]</scope>
    <source>
        <strain evidence="2 3">DSM 44592</strain>
    </source>
</reference>
<dbReference type="InterPro" id="IPR013786">
    <property type="entry name" value="AcylCoA_DH/ox_N"/>
</dbReference>
<dbReference type="RefSeq" id="WP_004561264.1">
    <property type="nucleotide sequence ID" value="NZ_AOUO01000695.1"/>
</dbReference>
<protein>
    <submittedName>
        <fullName evidence="2">Acyl-CoA dehydrogenase</fullName>
    </submittedName>
</protein>
<dbReference type="Pfam" id="PF02771">
    <property type="entry name" value="Acyl-CoA_dh_N"/>
    <property type="match status" value="1"/>
</dbReference>
<dbReference type="InterPro" id="IPR037069">
    <property type="entry name" value="AcylCoA_DH/ox_N_sf"/>
</dbReference>
<dbReference type="InterPro" id="IPR009100">
    <property type="entry name" value="AcylCoA_DH/oxidase_NM_dom_sf"/>
</dbReference>
<organism evidence="2 3">
    <name type="scientific">Amycolatopsis vancoresmycina DSM 44592</name>
    <dbReference type="NCBI Taxonomy" id="1292037"/>
    <lineage>
        <taxon>Bacteria</taxon>
        <taxon>Bacillati</taxon>
        <taxon>Actinomycetota</taxon>
        <taxon>Actinomycetes</taxon>
        <taxon>Pseudonocardiales</taxon>
        <taxon>Pseudonocardiaceae</taxon>
        <taxon>Amycolatopsis</taxon>
    </lineage>
</organism>
<sequence length="68" mass="6617">MPVALTEEQAALAEAIHAWSAAHHPREAVRAAETGAGAEIPAGFAELGLFGVAVPAAAGGADGSVADL</sequence>
<evidence type="ECO:0000259" key="1">
    <source>
        <dbReference type="Pfam" id="PF02771"/>
    </source>
</evidence>
<evidence type="ECO:0000313" key="3">
    <source>
        <dbReference type="Proteomes" id="UP000014139"/>
    </source>
</evidence>
<dbReference type="Gene3D" id="1.10.540.10">
    <property type="entry name" value="Acyl-CoA dehydrogenase/oxidase, N-terminal domain"/>
    <property type="match status" value="1"/>
</dbReference>
<feature type="non-terminal residue" evidence="2">
    <location>
        <position position="68"/>
    </location>
</feature>
<dbReference type="SUPFAM" id="SSF56645">
    <property type="entry name" value="Acyl-CoA dehydrogenase NM domain-like"/>
    <property type="match status" value="1"/>
</dbReference>
<evidence type="ECO:0000313" key="2">
    <source>
        <dbReference type="EMBL" id="EOD61423.1"/>
    </source>
</evidence>
<feature type="domain" description="Acyl-CoA dehydrogenase/oxidase N-terminal" evidence="1">
    <location>
        <begin position="6"/>
        <end position="65"/>
    </location>
</feature>
<dbReference type="Proteomes" id="UP000014139">
    <property type="component" value="Unassembled WGS sequence"/>
</dbReference>
<dbReference type="AlphaFoldDB" id="R1FPK2"/>
<gene>
    <name evidence="2" type="ORF">H480_40390</name>
</gene>
<dbReference type="EMBL" id="AOUO01000695">
    <property type="protein sequence ID" value="EOD61423.1"/>
    <property type="molecule type" value="Genomic_DNA"/>
</dbReference>
<comment type="caution">
    <text evidence="2">The sequence shown here is derived from an EMBL/GenBank/DDBJ whole genome shotgun (WGS) entry which is preliminary data.</text>
</comment>
<dbReference type="GO" id="GO:0050660">
    <property type="term" value="F:flavin adenine dinucleotide binding"/>
    <property type="evidence" value="ECO:0007669"/>
    <property type="project" value="InterPro"/>
</dbReference>
<name>R1FPK2_9PSEU</name>